<reference evidence="2 3" key="1">
    <citation type="submission" date="2016-12" db="EMBL/GenBank/DDBJ databases">
        <authorList>
            <person name="Song W.-J."/>
            <person name="Kurnit D.M."/>
        </authorList>
    </citation>
    <scope>NUCLEOTIDE SEQUENCE [LARGE SCALE GENOMIC DNA]</scope>
    <source>
        <strain evidence="2 3">175</strain>
    </source>
</reference>
<dbReference type="EMBL" id="FXAM01000001">
    <property type="protein sequence ID" value="SMF95281.1"/>
    <property type="molecule type" value="Genomic_DNA"/>
</dbReference>
<proteinExistence type="predicted"/>
<name>A0A1Y6CY47_9GAMM</name>
<keyword evidence="3" id="KW-1185">Reference proteome</keyword>
<accession>A0A1Y6CY47</accession>
<dbReference type="Pfam" id="PF18475">
    <property type="entry name" value="PIN7"/>
    <property type="match status" value="1"/>
</dbReference>
<evidence type="ECO:0000313" key="3">
    <source>
        <dbReference type="Proteomes" id="UP000192923"/>
    </source>
</evidence>
<protein>
    <recommendedName>
        <fullName evidence="1">PIN-like domain-containing protein</fullName>
    </recommendedName>
</protein>
<evidence type="ECO:0000259" key="1">
    <source>
        <dbReference type="Pfam" id="PF18475"/>
    </source>
</evidence>
<dbReference type="AlphaFoldDB" id="A0A1Y6CY47"/>
<sequence length="219" mass="23782">MSEAVLPVQKVLLVDLENCPGQIKQLQGDMEAFSRVVICYANGVPRIPLDWLVPLAKAVNADRLRVVKMQNGGKNAADFGISFFAGMLMQELPADTHFVIVSNDTDLDHAVNLLISQGRTAERVGKAVEPTEEKEQGIAAHETSNPIGVYCAHLLAHPKTRPAKETTLRSSIKAKFGGDEKMADEVLKSLLSFAAVKIEQGGLTYNDMTLQALSWPSKG</sequence>
<evidence type="ECO:0000313" key="2">
    <source>
        <dbReference type="EMBL" id="SMF95281.1"/>
    </source>
</evidence>
<organism evidence="2 3">
    <name type="scientific">Methylomagnum ishizawai</name>
    <dbReference type="NCBI Taxonomy" id="1760988"/>
    <lineage>
        <taxon>Bacteria</taxon>
        <taxon>Pseudomonadati</taxon>
        <taxon>Pseudomonadota</taxon>
        <taxon>Gammaproteobacteria</taxon>
        <taxon>Methylococcales</taxon>
        <taxon>Methylococcaceae</taxon>
        <taxon>Methylomagnum</taxon>
    </lineage>
</organism>
<gene>
    <name evidence="2" type="ORF">SAMN02949497_2640</name>
</gene>
<dbReference type="RefSeq" id="WP_085213370.1">
    <property type="nucleotide sequence ID" value="NZ_FXAM01000001.1"/>
</dbReference>
<dbReference type="InterPro" id="IPR041494">
    <property type="entry name" value="PIN7"/>
</dbReference>
<dbReference type="STRING" id="1760988.SAMN02949497_2640"/>
<dbReference type="Proteomes" id="UP000192923">
    <property type="component" value="Unassembled WGS sequence"/>
</dbReference>
<feature type="domain" description="PIN-like" evidence="1">
    <location>
        <begin position="13"/>
        <end position="118"/>
    </location>
</feature>
<dbReference type="OrthoDB" id="9791898at2"/>